<dbReference type="Gene3D" id="1.25.40.950">
    <property type="match status" value="1"/>
</dbReference>
<dbReference type="InterPro" id="IPR036770">
    <property type="entry name" value="Ankyrin_rpt-contain_sf"/>
</dbReference>
<keyword evidence="3" id="KW-1185">Reference proteome</keyword>
<dbReference type="Gene3D" id="1.10.220.150">
    <property type="entry name" value="Arf GTPase activating protein"/>
    <property type="match status" value="1"/>
</dbReference>
<accession>A0ABV0S434</accession>
<dbReference type="EMBL" id="JAHRIN010068202">
    <property type="protein sequence ID" value="MEQ2215342.1"/>
    <property type="molecule type" value="Genomic_DNA"/>
</dbReference>
<dbReference type="InterPro" id="IPR043593">
    <property type="entry name" value="ASAP"/>
</dbReference>
<sequence>NANFNDIMEANLEEQGVTKPDPKSDMQMRKDYITAKYTEKRFAQRLFADAESRLQALYAAVRNRDILSLIQVYAEGVDLMEAIPQPNEHDGGQKFSPHCRLPRSEQVTSPQRMGLLSCFCDLCPPDVAEVNTARSPDHLTVFQRQPGQADGQRKHSAALLLPDGQQRVSEAAAEGESFSVHQ</sequence>
<proteinExistence type="predicted"/>
<feature type="region of interest" description="Disordered" evidence="1">
    <location>
        <begin position="1"/>
        <end position="25"/>
    </location>
</feature>
<dbReference type="Proteomes" id="UP001434883">
    <property type="component" value="Unassembled WGS sequence"/>
</dbReference>
<organism evidence="2 3">
    <name type="scientific">Xenoophorus captivus</name>
    <dbReference type="NCBI Taxonomy" id="1517983"/>
    <lineage>
        <taxon>Eukaryota</taxon>
        <taxon>Metazoa</taxon>
        <taxon>Chordata</taxon>
        <taxon>Craniata</taxon>
        <taxon>Vertebrata</taxon>
        <taxon>Euteleostomi</taxon>
        <taxon>Actinopterygii</taxon>
        <taxon>Neopterygii</taxon>
        <taxon>Teleostei</taxon>
        <taxon>Neoteleostei</taxon>
        <taxon>Acanthomorphata</taxon>
        <taxon>Ovalentaria</taxon>
        <taxon>Atherinomorphae</taxon>
        <taxon>Cyprinodontiformes</taxon>
        <taxon>Goodeidae</taxon>
        <taxon>Xenoophorus</taxon>
    </lineage>
</organism>
<reference evidence="2 3" key="1">
    <citation type="submission" date="2021-06" db="EMBL/GenBank/DDBJ databases">
        <authorList>
            <person name="Palmer J.M."/>
        </authorList>
    </citation>
    <scope>NUCLEOTIDE SEQUENCE [LARGE SCALE GENOMIC DNA]</scope>
    <source>
        <strain evidence="2 3">XC_2019</strain>
        <tissue evidence="2">Muscle</tissue>
    </source>
</reference>
<protein>
    <submittedName>
        <fullName evidence="2">Uncharacterized protein</fullName>
    </submittedName>
</protein>
<gene>
    <name evidence="2" type="ORF">XENOCAPTIV_030898</name>
</gene>
<dbReference type="InterPro" id="IPR037278">
    <property type="entry name" value="ARFGAP/RecO"/>
</dbReference>
<dbReference type="PANTHER" id="PTHR45854">
    <property type="entry name" value="ASAP FAMILY MEMBER"/>
    <property type="match status" value="1"/>
</dbReference>
<evidence type="ECO:0000313" key="2">
    <source>
        <dbReference type="EMBL" id="MEQ2215342.1"/>
    </source>
</evidence>
<dbReference type="SUPFAM" id="SSF57863">
    <property type="entry name" value="ArfGap/RecO-like zinc finger"/>
    <property type="match status" value="1"/>
</dbReference>
<evidence type="ECO:0000313" key="3">
    <source>
        <dbReference type="Proteomes" id="UP001434883"/>
    </source>
</evidence>
<dbReference type="PANTHER" id="PTHR45854:SF4">
    <property type="entry name" value="ARF-GAP WITH SH3 DOMAIN, ANK REPEAT AND PH DOMAIN-CONTAINING PROTEIN 2"/>
    <property type="match status" value="1"/>
</dbReference>
<comment type="caution">
    <text evidence="2">The sequence shown here is derived from an EMBL/GenBank/DDBJ whole genome shotgun (WGS) entry which is preliminary data.</text>
</comment>
<feature type="non-terminal residue" evidence="2">
    <location>
        <position position="1"/>
    </location>
</feature>
<evidence type="ECO:0000256" key="1">
    <source>
        <dbReference type="SAM" id="MobiDB-lite"/>
    </source>
</evidence>
<name>A0ABV0S434_9TELE</name>
<dbReference type="SUPFAM" id="SSF48403">
    <property type="entry name" value="Ankyrin repeat"/>
    <property type="match status" value="1"/>
</dbReference>
<dbReference type="InterPro" id="IPR038508">
    <property type="entry name" value="ArfGAP_dom_sf"/>
</dbReference>